<feature type="chain" id="PRO_5032959527" evidence="5">
    <location>
        <begin position="27"/>
        <end position="318"/>
    </location>
</feature>
<evidence type="ECO:0000313" key="7">
    <source>
        <dbReference type="EMBL" id="MBB5516267.1"/>
    </source>
</evidence>
<evidence type="ECO:0000256" key="3">
    <source>
        <dbReference type="ARBA" id="ARBA00022801"/>
    </source>
</evidence>
<keyword evidence="8" id="KW-1185">Reference proteome</keyword>
<dbReference type="SUPFAM" id="SSF56281">
    <property type="entry name" value="Metallo-hydrolase/oxidoreductase"/>
    <property type="match status" value="1"/>
</dbReference>
<organism evidence="7 8">
    <name type="scientific">Rubricella aquisinus</name>
    <dbReference type="NCBI Taxonomy" id="2028108"/>
    <lineage>
        <taxon>Bacteria</taxon>
        <taxon>Pseudomonadati</taxon>
        <taxon>Pseudomonadota</taxon>
        <taxon>Alphaproteobacteria</taxon>
        <taxon>Rhodobacterales</taxon>
        <taxon>Paracoccaceae</taxon>
        <taxon>Rubricella</taxon>
    </lineage>
</organism>
<feature type="signal peptide" evidence="5">
    <location>
        <begin position="1"/>
        <end position="26"/>
    </location>
</feature>
<comment type="similarity">
    <text evidence="1">Belongs to the metallo-beta-lactamase superfamily.</text>
</comment>
<evidence type="ECO:0000259" key="6">
    <source>
        <dbReference type="SMART" id="SM00849"/>
    </source>
</evidence>
<keyword evidence="4" id="KW-0862">Zinc</keyword>
<dbReference type="PANTHER" id="PTHR42978:SF6">
    <property type="entry name" value="QUORUM-QUENCHING LACTONASE YTNP-RELATED"/>
    <property type="match status" value="1"/>
</dbReference>
<evidence type="ECO:0000313" key="8">
    <source>
        <dbReference type="Proteomes" id="UP000553766"/>
    </source>
</evidence>
<dbReference type="SMART" id="SM00849">
    <property type="entry name" value="Lactamase_B"/>
    <property type="match status" value="1"/>
</dbReference>
<evidence type="ECO:0000256" key="5">
    <source>
        <dbReference type="SAM" id="SignalP"/>
    </source>
</evidence>
<dbReference type="InterPro" id="IPR036866">
    <property type="entry name" value="RibonucZ/Hydroxyglut_hydro"/>
</dbReference>
<sequence length="318" mass="33845">MTQFTRRSVLATGAAGAALGLSQVHAAAPLMGSWRPTYRRVKLGAFEVTTLLDGAAPVPNPQGIFGQDQSVEAVEGLLAANNLPTDMMEFTFLPTIVNTGAELILFDTGNGAGAQPARGNLLAAMEAAGYSADQVDVVVITHMHPDHIGGMMTDGAPTFPNARYVMGATEYDFWNSTDRVGTGAEGIHTMVRNTLAPMAEKTTFVQPGDSVASGIEAMAAFGHTPGHMTYHIESEGKRVVLTADAANHFVLSLQRPDWEVRFDMDKAAAAQTRKDLFGMLAADGVPFIGYHMPYPAMGFVEAAGDGFDYTPVSYQLNL</sequence>
<dbReference type="InterPro" id="IPR051013">
    <property type="entry name" value="MBL_superfamily_lactonases"/>
</dbReference>
<feature type="domain" description="Metallo-beta-lactamase" evidence="6">
    <location>
        <begin position="91"/>
        <end position="291"/>
    </location>
</feature>
<reference evidence="7 8" key="1">
    <citation type="submission" date="2020-08" db="EMBL/GenBank/DDBJ databases">
        <title>Genomic Encyclopedia of Type Strains, Phase IV (KMG-IV): sequencing the most valuable type-strain genomes for metagenomic binning, comparative biology and taxonomic classification.</title>
        <authorList>
            <person name="Goeker M."/>
        </authorList>
    </citation>
    <scope>NUCLEOTIDE SEQUENCE [LARGE SCALE GENOMIC DNA]</scope>
    <source>
        <strain evidence="7 8">DSM 103377</strain>
    </source>
</reference>
<dbReference type="Gene3D" id="3.60.15.10">
    <property type="entry name" value="Ribonuclease Z/Hydroxyacylglutathione hydrolase-like"/>
    <property type="match status" value="1"/>
</dbReference>
<evidence type="ECO:0000256" key="2">
    <source>
        <dbReference type="ARBA" id="ARBA00022723"/>
    </source>
</evidence>
<dbReference type="RefSeq" id="WP_184011691.1">
    <property type="nucleotide sequence ID" value="NZ_JACIJS010000006.1"/>
</dbReference>
<dbReference type="PROSITE" id="PS51318">
    <property type="entry name" value="TAT"/>
    <property type="match status" value="1"/>
</dbReference>
<keyword evidence="5" id="KW-0732">Signal</keyword>
<dbReference type="GO" id="GO:0046872">
    <property type="term" value="F:metal ion binding"/>
    <property type="evidence" value="ECO:0007669"/>
    <property type="project" value="UniProtKB-KW"/>
</dbReference>
<accession>A0A840X6D4</accession>
<dbReference type="PANTHER" id="PTHR42978">
    <property type="entry name" value="QUORUM-QUENCHING LACTONASE YTNP-RELATED-RELATED"/>
    <property type="match status" value="1"/>
</dbReference>
<keyword evidence="2" id="KW-0479">Metal-binding</keyword>
<dbReference type="InterPro" id="IPR001279">
    <property type="entry name" value="Metallo-B-lactamas"/>
</dbReference>
<dbReference type="GO" id="GO:0016787">
    <property type="term" value="F:hydrolase activity"/>
    <property type="evidence" value="ECO:0007669"/>
    <property type="project" value="UniProtKB-KW"/>
</dbReference>
<comment type="caution">
    <text evidence="7">The sequence shown here is derived from an EMBL/GenBank/DDBJ whole genome shotgun (WGS) entry which is preliminary data.</text>
</comment>
<name>A0A840X6D4_9RHOB</name>
<evidence type="ECO:0000256" key="4">
    <source>
        <dbReference type="ARBA" id="ARBA00022833"/>
    </source>
</evidence>
<gene>
    <name evidence="7" type="ORF">FHS89_002293</name>
</gene>
<dbReference type="CDD" id="cd07720">
    <property type="entry name" value="OPHC2-like_MBL-fold"/>
    <property type="match status" value="1"/>
</dbReference>
<keyword evidence="3 7" id="KW-0378">Hydrolase</keyword>
<dbReference type="InterPro" id="IPR006311">
    <property type="entry name" value="TAT_signal"/>
</dbReference>
<dbReference type="Proteomes" id="UP000553766">
    <property type="component" value="Unassembled WGS sequence"/>
</dbReference>
<evidence type="ECO:0000256" key="1">
    <source>
        <dbReference type="ARBA" id="ARBA00007749"/>
    </source>
</evidence>
<protein>
    <submittedName>
        <fullName evidence="7">Glyoxylase-like metal-dependent hydrolase (Beta-lactamase superfamily II)</fullName>
    </submittedName>
</protein>
<proteinExistence type="inferred from homology"/>
<dbReference type="EMBL" id="JACIJS010000006">
    <property type="protein sequence ID" value="MBB5516267.1"/>
    <property type="molecule type" value="Genomic_DNA"/>
</dbReference>
<dbReference type="Pfam" id="PF00753">
    <property type="entry name" value="Lactamase_B"/>
    <property type="match status" value="1"/>
</dbReference>
<dbReference type="AlphaFoldDB" id="A0A840X6D4"/>